<accession>A0ABQ1IM61</accession>
<keyword evidence="3" id="KW-1185">Reference proteome</keyword>
<proteinExistence type="predicted"/>
<evidence type="ECO:0000313" key="3">
    <source>
        <dbReference type="Proteomes" id="UP000603352"/>
    </source>
</evidence>
<comment type="caution">
    <text evidence="2">The sequence shown here is derived from an EMBL/GenBank/DDBJ whole genome shotgun (WGS) entry which is preliminary data.</text>
</comment>
<evidence type="ECO:0000313" key="2">
    <source>
        <dbReference type="EMBL" id="GGB44419.1"/>
    </source>
</evidence>
<feature type="domain" description="VOC" evidence="1">
    <location>
        <begin position="3"/>
        <end position="120"/>
    </location>
</feature>
<dbReference type="SUPFAM" id="SSF54593">
    <property type="entry name" value="Glyoxalase/Bleomycin resistance protein/Dihydroxybiphenyl dioxygenase"/>
    <property type="match status" value="1"/>
</dbReference>
<dbReference type="InterPro" id="IPR004360">
    <property type="entry name" value="Glyas_Fos-R_dOase_dom"/>
</dbReference>
<protein>
    <submittedName>
        <fullName evidence="2">Drug:proton antiporter</fullName>
    </submittedName>
</protein>
<name>A0ABQ1IM61_9PROT</name>
<gene>
    <name evidence="2" type="ORF">GCM10011505_27150</name>
</gene>
<dbReference type="Pfam" id="PF00903">
    <property type="entry name" value="Glyoxalase"/>
    <property type="match status" value="1"/>
</dbReference>
<dbReference type="Gene3D" id="3.30.720.110">
    <property type="match status" value="1"/>
</dbReference>
<dbReference type="RefSeq" id="WP_188578729.1">
    <property type="nucleotide sequence ID" value="NZ_BMDZ01000031.1"/>
</dbReference>
<dbReference type="PIRSF" id="PIRSF039020">
    <property type="entry name" value="EhpR"/>
    <property type="match status" value="1"/>
</dbReference>
<sequence length="122" mass="13455">MAIPTHLLLYVDDTAASSRFYADLLDLTPLDVTESFVLFTLPSGMFLSLWSRHVVSPATTTTGGGTEILFRAPDHATLQAMHDDWAARGITMIQPPTDQDFGRNFVAVDPDGHRLRVMVRPA</sequence>
<evidence type="ECO:0000259" key="1">
    <source>
        <dbReference type="PROSITE" id="PS51819"/>
    </source>
</evidence>
<organism evidence="2 3">
    <name type="scientific">Tistrella bauzanensis</name>
    <dbReference type="NCBI Taxonomy" id="657419"/>
    <lineage>
        <taxon>Bacteria</taxon>
        <taxon>Pseudomonadati</taxon>
        <taxon>Pseudomonadota</taxon>
        <taxon>Alphaproteobacteria</taxon>
        <taxon>Geminicoccales</taxon>
        <taxon>Geminicoccaceae</taxon>
        <taxon>Tistrella</taxon>
    </lineage>
</organism>
<dbReference type="PROSITE" id="PS51819">
    <property type="entry name" value="VOC"/>
    <property type="match status" value="1"/>
</dbReference>
<dbReference type="Gene3D" id="3.30.720.120">
    <property type="match status" value="1"/>
</dbReference>
<dbReference type="InterPro" id="IPR026275">
    <property type="entry name" value="Glyoxalase/dOase/EhpR"/>
</dbReference>
<dbReference type="Proteomes" id="UP000603352">
    <property type="component" value="Unassembled WGS sequence"/>
</dbReference>
<reference evidence="3" key="1">
    <citation type="journal article" date="2019" name="Int. J. Syst. Evol. Microbiol.">
        <title>The Global Catalogue of Microorganisms (GCM) 10K type strain sequencing project: providing services to taxonomists for standard genome sequencing and annotation.</title>
        <authorList>
            <consortium name="The Broad Institute Genomics Platform"/>
            <consortium name="The Broad Institute Genome Sequencing Center for Infectious Disease"/>
            <person name="Wu L."/>
            <person name="Ma J."/>
        </authorList>
    </citation>
    <scope>NUCLEOTIDE SEQUENCE [LARGE SCALE GENOMIC DNA]</scope>
    <source>
        <strain evidence="3">CGMCC 1.10188</strain>
    </source>
</reference>
<dbReference type="InterPro" id="IPR037523">
    <property type="entry name" value="VOC_core"/>
</dbReference>
<dbReference type="EMBL" id="BMDZ01000031">
    <property type="protein sequence ID" value="GGB44419.1"/>
    <property type="molecule type" value="Genomic_DNA"/>
</dbReference>
<dbReference type="InterPro" id="IPR029068">
    <property type="entry name" value="Glyas_Bleomycin-R_OHBP_Dase"/>
</dbReference>